<feature type="domain" description="RWP-RK" evidence="7">
    <location>
        <begin position="91"/>
        <end position="175"/>
    </location>
</feature>
<dbReference type="Gramene" id="ERN14061">
    <property type="protein sequence ID" value="ERN14061"/>
    <property type="gene ID" value="AMTR_s00021p00218190"/>
</dbReference>
<dbReference type="EMBL" id="KI392560">
    <property type="protein sequence ID" value="ERN14061.1"/>
    <property type="molecule type" value="Genomic_DNA"/>
</dbReference>
<evidence type="ECO:0000256" key="2">
    <source>
        <dbReference type="ARBA" id="ARBA00023015"/>
    </source>
</evidence>
<dbReference type="PROSITE" id="PS51519">
    <property type="entry name" value="RWP_RK"/>
    <property type="match status" value="1"/>
</dbReference>
<keyword evidence="5" id="KW-0804">Transcription</keyword>
<evidence type="ECO:0000259" key="7">
    <source>
        <dbReference type="PROSITE" id="PS51519"/>
    </source>
</evidence>
<dbReference type="InterPro" id="IPR044607">
    <property type="entry name" value="RKD-like"/>
</dbReference>
<dbReference type="Proteomes" id="UP000017836">
    <property type="component" value="Unassembled WGS sequence"/>
</dbReference>
<accession>W1Q0Q9</accession>
<name>W1Q0Q9_AMBTC</name>
<dbReference type="GO" id="GO:0003677">
    <property type="term" value="F:DNA binding"/>
    <property type="evidence" value="ECO:0007669"/>
    <property type="project" value="UniProtKB-KW"/>
</dbReference>
<dbReference type="PANTHER" id="PTHR46373:SF2">
    <property type="entry name" value="RWP-RK DOMAIN-CONTAINING PROTEIN"/>
    <property type="match status" value="1"/>
</dbReference>
<evidence type="ECO:0000256" key="3">
    <source>
        <dbReference type="ARBA" id="ARBA00023054"/>
    </source>
</evidence>
<keyword evidence="6" id="KW-0539">Nucleus</keyword>
<evidence type="ECO:0000313" key="9">
    <source>
        <dbReference type="Proteomes" id="UP000017836"/>
    </source>
</evidence>
<dbReference type="AlphaFoldDB" id="W1Q0Q9"/>
<evidence type="ECO:0000256" key="1">
    <source>
        <dbReference type="ARBA" id="ARBA00004049"/>
    </source>
</evidence>
<gene>
    <name evidence="8" type="ORF">AMTR_s00021p00218190</name>
</gene>
<dbReference type="Pfam" id="PF02042">
    <property type="entry name" value="RWP-RK"/>
    <property type="match status" value="1"/>
</dbReference>
<sequence length="245" mass="27643">MGLAQGCSGESGFARPKGFENAFNGYYDNGYSDNNMGLSSDHPLGFLHEEFHDLQSTEVPLIGDGSSSFDSCEGNGDKFCGSLVRERSLLYEEEEEGIRRVDKCSGYITYGELSSYFYMPITQAAKELKVGLTVLKKKCREFGIPRWPHRKMKSLQSLIQNVQELGKEDGDMGEENIRNAIKILEEQRNLMEKMPGMQLAEKTKKLRQACFKANYKRRRHLHSSSLSSSSSNPIFSIKLARSINL</sequence>
<dbReference type="PANTHER" id="PTHR46373">
    <property type="entry name" value="PROTEIN RKD4"/>
    <property type="match status" value="1"/>
</dbReference>
<keyword evidence="2" id="KW-0805">Transcription regulation</keyword>
<evidence type="ECO:0000256" key="5">
    <source>
        <dbReference type="ARBA" id="ARBA00023163"/>
    </source>
</evidence>
<dbReference type="HOGENOM" id="CLU_071153_3_0_1"/>
<organism evidence="8 9">
    <name type="scientific">Amborella trichopoda</name>
    <dbReference type="NCBI Taxonomy" id="13333"/>
    <lineage>
        <taxon>Eukaryota</taxon>
        <taxon>Viridiplantae</taxon>
        <taxon>Streptophyta</taxon>
        <taxon>Embryophyta</taxon>
        <taxon>Tracheophyta</taxon>
        <taxon>Spermatophyta</taxon>
        <taxon>Magnoliopsida</taxon>
        <taxon>Amborellales</taxon>
        <taxon>Amborellaceae</taxon>
        <taxon>Amborella</taxon>
    </lineage>
</organism>
<dbReference type="eggNOG" id="ENOG502QSPQ">
    <property type="taxonomic scope" value="Eukaryota"/>
</dbReference>
<keyword evidence="4" id="KW-0238">DNA-binding</keyword>
<reference evidence="9" key="1">
    <citation type="journal article" date="2013" name="Science">
        <title>The Amborella genome and the evolution of flowering plants.</title>
        <authorList>
            <consortium name="Amborella Genome Project"/>
        </authorList>
    </citation>
    <scope>NUCLEOTIDE SEQUENCE [LARGE SCALE GENOMIC DNA]</scope>
</reference>
<dbReference type="STRING" id="13333.W1Q0Q9"/>
<dbReference type="GO" id="GO:0003700">
    <property type="term" value="F:DNA-binding transcription factor activity"/>
    <property type="evidence" value="ECO:0007669"/>
    <property type="project" value="InterPro"/>
</dbReference>
<evidence type="ECO:0000256" key="4">
    <source>
        <dbReference type="ARBA" id="ARBA00023125"/>
    </source>
</evidence>
<evidence type="ECO:0000313" key="8">
    <source>
        <dbReference type="EMBL" id="ERN14061.1"/>
    </source>
</evidence>
<evidence type="ECO:0000256" key="6">
    <source>
        <dbReference type="ARBA" id="ARBA00023242"/>
    </source>
</evidence>
<protein>
    <recommendedName>
        <fullName evidence="7">RWP-RK domain-containing protein</fullName>
    </recommendedName>
</protein>
<keyword evidence="9" id="KW-1185">Reference proteome</keyword>
<comment type="function">
    <text evidence="1">Putative transcription factor.</text>
</comment>
<dbReference type="InterPro" id="IPR003035">
    <property type="entry name" value="RWP-RK_dom"/>
</dbReference>
<proteinExistence type="predicted"/>
<keyword evidence="3" id="KW-0175">Coiled coil</keyword>